<dbReference type="EMBL" id="AAPJ01000002">
    <property type="protein sequence ID" value="EAS50561.1"/>
    <property type="molecule type" value="Genomic_DNA"/>
</dbReference>
<protein>
    <submittedName>
        <fullName evidence="2">Uncharacterized protein</fullName>
    </submittedName>
</protein>
<accession>Q1YKG2</accession>
<comment type="caution">
    <text evidence="2">The sequence shown here is derived from an EMBL/GenBank/DDBJ whole genome shotgun (WGS) entry which is preliminary data.</text>
</comment>
<feature type="region of interest" description="Disordered" evidence="1">
    <location>
        <begin position="1"/>
        <end position="55"/>
    </location>
</feature>
<name>Q1YKG2_AURMS</name>
<evidence type="ECO:0000313" key="2">
    <source>
        <dbReference type="EMBL" id="EAS50561.1"/>
    </source>
</evidence>
<dbReference type="AlphaFoldDB" id="Q1YKG2"/>
<evidence type="ECO:0000313" key="3">
    <source>
        <dbReference type="Proteomes" id="UP000000321"/>
    </source>
</evidence>
<evidence type="ECO:0000256" key="1">
    <source>
        <dbReference type="SAM" id="MobiDB-lite"/>
    </source>
</evidence>
<proteinExistence type="predicted"/>
<reference evidence="2 3" key="1">
    <citation type="journal article" date="2008" name="Appl. Environ. Microbiol.">
        <title>Genomic insights into Mn(II) oxidation by the marine alphaproteobacterium Aurantimonas sp. strain SI85-9A1.</title>
        <authorList>
            <person name="Dick G.J."/>
            <person name="Podell S."/>
            <person name="Johnson H.A."/>
            <person name="Rivera-Espinoza Y."/>
            <person name="Bernier-Latmani R."/>
            <person name="McCarthy J.K."/>
            <person name="Torpey J.W."/>
            <person name="Clement B.G."/>
            <person name="Gaasterland T."/>
            <person name="Tebo B.M."/>
        </authorList>
    </citation>
    <scope>NUCLEOTIDE SEQUENCE [LARGE SCALE GENOMIC DNA]</scope>
    <source>
        <strain evidence="2 3">SI85-9A1</strain>
    </source>
</reference>
<feature type="compositionally biased region" description="Low complexity" evidence="1">
    <location>
        <begin position="275"/>
        <end position="285"/>
    </location>
</feature>
<feature type="compositionally biased region" description="Polar residues" evidence="1">
    <location>
        <begin position="32"/>
        <end position="42"/>
    </location>
</feature>
<sequence>MPAATARGPRSPPSLAGLHHRPAGPADETTGRADQQAQQQGNEGTEGRGGHHLRRLSRRTPGIALCLVETLLERLQPLARLRGRDTRSVGNGLHGGGALVGRCILGKSGSDRRHCAGKIDGSGLGSLTRDIRLAVARNGVLAIRPCGVGRLRGRGGRRAIEKLRDLAADRIGKPRIRLRCRRGGRLGQPLDRTADRTEGAAHHCRGTAGQEKHHHQGGGRPGDDAVQNRVGSRNAARQAAGSIGADEQADQDHRDGPQPPGGQERTRIPGGGSLDAGQADAQTQQAEHELQRHRQQRTRDDRPPGDARQGLCRGRSHCPLASNVTHVMLCPAQVA</sequence>
<keyword evidence="3" id="KW-1185">Reference proteome</keyword>
<dbReference type="BioCyc" id="AURANTIMONAS:SI859A1_00681-MONOMER"/>
<gene>
    <name evidence="2" type="ORF">SI859A1_00681</name>
</gene>
<dbReference type="HOGENOM" id="CLU_828518_0_0_5"/>
<feature type="region of interest" description="Disordered" evidence="1">
    <location>
        <begin position="180"/>
        <end position="313"/>
    </location>
</feature>
<dbReference type="Proteomes" id="UP000000321">
    <property type="component" value="Unassembled WGS sequence"/>
</dbReference>
<organism evidence="2 3">
    <name type="scientific">Aurantimonas manganoxydans (strain ATCC BAA-1229 / DSM 21871 / SI85-9A1)</name>
    <dbReference type="NCBI Taxonomy" id="287752"/>
    <lineage>
        <taxon>Bacteria</taxon>
        <taxon>Pseudomonadati</taxon>
        <taxon>Pseudomonadota</taxon>
        <taxon>Alphaproteobacteria</taxon>
        <taxon>Hyphomicrobiales</taxon>
        <taxon>Aurantimonadaceae</taxon>
        <taxon>Aurantimonas</taxon>
    </lineage>
</organism>
<feature type="compositionally biased region" description="Basic and acidic residues" evidence="1">
    <location>
        <begin position="286"/>
        <end position="305"/>
    </location>
</feature>
<feature type="compositionally biased region" description="Basic and acidic residues" evidence="1">
    <location>
        <begin position="192"/>
        <end position="201"/>
    </location>
</feature>